<reference evidence="3 6" key="1">
    <citation type="submission" date="2021-01" db="EMBL/GenBank/DDBJ databases">
        <title>Diatom-associated Roseobacters Show Island Model of Population Structure.</title>
        <authorList>
            <person name="Qu L."/>
            <person name="Feng X."/>
            <person name="Chen Y."/>
            <person name="Li L."/>
            <person name="Wang X."/>
            <person name="Hu Z."/>
            <person name="Wang H."/>
            <person name="Luo H."/>
        </authorList>
    </citation>
    <scope>NUCLEOTIDE SEQUENCE</scope>
    <source>
        <strain evidence="4 6">CC28-63</strain>
        <strain evidence="3">CC28-69</strain>
    </source>
</reference>
<dbReference type="InterPro" id="IPR035437">
    <property type="entry name" value="SNase_OB-fold_sf"/>
</dbReference>
<dbReference type="GeneID" id="62642445"/>
<sequence>MLRHAFLTAALILATPLSAGPNGTIRVVDGDTFKIDGTTVRLHAIDAPETDQMCGDSNSPAWACGDWVRTKTREMYEGRIARCVATDTDRYGRTVAKCSVDGRDVGEQLVSNGLAFAYRQYGMDYDLAEKGAAVNGRGLHATGVMSPAAFRSAQRAQAGSSTLARNTGAKTVTVTRDTPAKSSWLPNIVNPDCEIKGNISRGGERIYHVPGQDYYAKTWISPTKGERWFCSEAEARAAGWRKARN</sequence>
<protein>
    <submittedName>
        <fullName evidence="3">Thermonuclease family protein</fullName>
    </submittedName>
</protein>
<evidence type="ECO:0000313" key="3">
    <source>
        <dbReference type="EMBL" id="MBM2413123.1"/>
    </source>
</evidence>
<dbReference type="Proteomes" id="UP000809440">
    <property type="component" value="Unassembled WGS sequence"/>
</dbReference>
<name>A0A9Q2P4N4_9RHOB</name>
<dbReference type="Gene3D" id="2.40.50.90">
    <property type="match status" value="1"/>
</dbReference>
<dbReference type="SMART" id="SM00318">
    <property type="entry name" value="SNc"/>
    <property type="match status" value="1"/>
</dbReference>
<comment type="caution">
    <text evidence="3">The sequence shown here is derived from an EMBL/GenBank/DDBJ whole genome shotgun (WGS) entry which is preliminary data.</text>
</comment>
<dbReference type="EMBL" id="JAFBXE010000007">
    <property type="protein sequence ID" value="MBM2413123.1"/>
    <property type="molecule type" value="Genomic_DNA"/>
</dbReference>
<dbReference type="PROSITE" id="PS50830">
    <property type="entry name" value="TNASE_3"/>
    <property type="match status" value="1"/>
</dbReference>
<accession>A0A9Q2P4N4</accession>
<feature type="signal peptide" evidence="1">
    <location>
        <begin position="1"/>
        <end position="19"/>
    </location>
</feature>
<evidence type="ECO:0000313" key="4">
    <source>
        <dbReference type="EMBL" id="MBM2417791.1"/>
    </source>
</evidence>
<dbReference type="Pfam" id="PF00565">
    <property type="entry name" value="SNase"/>
    <property type="match status" value="1"/>
</dbReference>
<evidence type="ECO:0000313" key="6">
    <source>
        <dbReference type="Proteomes" id="UP000809440"/>
    </source>
</evidence>
<dbReference type="AlphaFoldDB" id="A0A9Q2P4N4"/>
<keyword evidence="6" id="KW-1185">Reference proteome</keyword>
<organism evidence="3 5">
    <name type="scientific">Marivita cryptomonadis</name>
    <dbReference type="NCBI Taxonomy" id="505252"/>
    <lineage>
        <taxon>Bacteria</taxon>
        <taxon>Pseudomonadati</taxon>
        <taxon>Pseudomonadota</taxon>
        <taxon>Alphaproteobacteria</taxon>
        <taxon>Rhodobacterales</taxon>
        <taxon>Roseobacteraceae</taxon>
        <taxon>Marivita</taxon>
    </lineage>
</organism>
<feature type="chain" id="PRO_5040361324" evidence="1">
    <location>
        <begin position="20"/>
        <end position="245"/>
    </location>
</feature>
<dbReference type="OrthoDB" id="9805504at2"/>
<dbReference type="SUPFAM" id="SSF50199">
    <property type="entry name" value="Staphylococcal nuclease"/>
    <property type="match status" value="1"/>
</dbReference>
<evidence type="ECO:0000259" key="2">
    <source>
        <dbReference type="PROSITE" id="PS50830"/>
    </source>
</evidence>
<proteinExistence type="predicted"/>
<dbReference type="RefSeq" id="WP_085632014.1">
    <property type="nucleotide sequence ID" value="NZ_JAFBWU010000007.1"/>
</dbReference>
<dbReference type="Proteomes" id="UP000755667">
    <property type="component" value="Unassembled WGS sequence"/>
</dbReference>
<evidence type="ECO:0000256" key="1">
    <source>
        <dbReference type="SAM" id="SignalP"/>
    </source>
</evidence>
<dbReference type="InterPro" id="IPR016071">
    <property type="entry name" value="Staphylococal_nuclease_OB-fold"/>
</dbReference>
<keyword evidence="1" id="KW-0732">Signal</keyword>
<feature type="domain" description="TNase-like" evidence="2">
    <location>
        <begin position="26"/>
        <end position="166"/>
    </location>
</feature>
<evidence type="ECO:0000313" key="5">
    <source>
        <dbReference type="Proteomes" id="UP000755667"/>
    </source>
</evidence>
<dbReference type="EMBL" id="JAFBXF010000007">
    <property type="protein sequence ID" value="MBM2417791.1"/>
    <property type="molecule type" value="Genomic_DNA"/>
</dbReference>
<gene>
    <name evidence="3" type="ORF">JQX41_12470</name>
    <name evidence="4" type="ORF">JQX48_12475</name>
</gene>